<evidence type="ECO:0000256" key="1">
    <source>
        <dbReference type="SAM" id="MobiDB-lite"/>
    </source>
</evidence>
<dbReference type="Pfam" id="PF04341">
    <property type="entry name" value="DUF485"/>
    <property type="match status" value="1"/>
</dbReference>
<sequence>MSDNPEAHLPPRHSPLPELEESGPTRRIAAPEEFARVQTSPEFAQLRSRFRAFAFPMTVAFLVWYFLYVLLSTYAEDAMSTPLLGHLNVGLVFGLLQFVSTFLITWLYVRHANRSLDPVAAQLRTELEGEA</sequence>
<dbReference type="PANTHER" id="PTHR38441:SF1">
    <property type="entry name" value="MEMBRANE PROTEIN"/>
    <property type="match status" value="1"/>
</dbReference>
<organism evidence="3 4">
    <name type="scientific">Georgenia ruanii</name>
    <dbReference type="NCBI Taxonomy" id="348442"/>
    <lineage>
        <taxon>Bacteria</taxon>
        <taxon>Bacillati</taxon>
        <taxon>Actinomycetota</taxon>
        <taxon>Actinomycetes</taxon>
        <taxon>Micrococcales</taxon>
        <taxon>Bogoriellaceae</taxon>
        <taxon>Georgenia</taxon>
    </lineage>
</organism>
<evidence type="ECO:0000256" key="2">
    <source>
        <dbReference type="SAM" id="Phobius"/>
    </source>
</evidence>
<feature type="region of interest" description="Disordered" evidence="1">
    <location>
        <begin position="1"/>
        <end position="24"/>
    </location>
</feature>
<dbReference type="SUPFAM" id="SSF103473">
    <property type="entry name" value="MFS general substrate transporter"/>
    <property type="match status" value="1"/>
</dbReference>
<dbReference type="AlphaFoldDB" id="A0A7J9V2S7"/>
<gene>
    <name evidence="3" type="ORF">GB882_16395</name>
</gene>
<keyword evidence="4" id="KW-1185">Reference proteome</keyword>
<dbReference type="PANTHER" id="PTHR38441">
    <property type="entry name" value="INTEGRAL MEMBRANE PROTEIN-RELATED"/>
    <property type="match status" value="1"/>
</dbReference>
<dbReference type="OrthoDB" id="3543412at2"/>
<proteinExistence type="predicted"/>
<comment type="caution">
    <text evidence="3">The sequence shown here is derived from an EMBL/GenBank/DDBJ whole genome shotgun (WGS) entry which is preliminary data.</text>
</comment>
<feature type="transmembrane region" description="Helical" evidence="2">
    <location>
        <begin position="87"/>
        <end position="109"/>
    </location>
</feature>
<dbReference type="RefSeq" id="WP_152233040.1">
    <property type="nucleotide sequence ID" value="NZ_BAAAOT010000026.1"/>
</dbReference>
<dbReference type="EMBL" id="WHPD01003528">
    <property type="protein sequence ID" value="MPV90254.1"/>
    <property type="molecule type" value="Genomic_DNA"/>
</dbReference>
<dbReference type="Proteomes" id="UP000429644">
    <property type="component" value="Unassembled WGS sequence"/>
</dbReference>
<evidence type="ECO:0000313" key="3">
    <source>
        <dbReference type="EMBL" id="MPV90254.1"/>
    </source>
</evidence>
<keyword evidence="2" id="KW-0812">Transmembrane</keyword>
<dbReference type="InterPro" id="IPR007436">
    <property type="entry name" value="DUF485"/>
</dbReference>
<feature type="transmembrane region" description="Helical" evidence="2">
    <location>
        <begin position="53"/>
        <end position="75"/>
    </location>
</feature>
<evidence type="ECO:0000313" key="4">
    <source>
        <dbReference type="Proteomes" id="UP000429644"/>
    </source>
</evidence>
<name>A0A7J9V2S7_9MICO</name>
<keyword evidence="2" id="KW-1133">Transmembrane helix</keyword>
<accession>A0A7J9V2S7</accession>
<reference evidence="3 4" key="1">
    <citation type="submission" date="2019-10" db="EMBL/GenBank/DDBJ databases">
        <title>Georgenia wutianyii sp. nov. and Georgenia yuyongxinii sp. nov. isolated from plateau pika (Ochotona curzoniae) in the Qinghai-Tibet plateau of China.</title>
        <authorList>
            <person name="Tian Z."/>
        </authorList>
    </citation>
    <scope>NUCLEOTIDE SEQUENCE [LARGE SCALE GENOMIC DNA]</scope>
    <source>
        <strain evidence="3 4">JCM 15130</strain>
    </source>
</reference>
<protein>
    <submittedName>
        <fullName evidence="3">DUF485 domain-containing protein</fullName>
    </submittedName>
</protein>
<keyword evidence="2" id="KW-0472">Membrane</keyword>
<dbReference type="InterPro" id="IPR036259">
    <property type="entry name" value="MFS_trans_sf"/>
</dbReference>